<protein>
    <submittedName>
        <fullName evidence="4">Fumarylacetoacetate hydrolase</fullName>
    </submittedName>
</protein>
<evidence type="ECO:0000313" key="4">
    <source>
        <dbReference type="EMBL" id="RDH22947.1"/>
    </source>
</evidence>
<accession>A0A370C505</accession>
<dbReference type="VEuPathDB" id="FungiDB:M747DRAFT_313511"/>
<dbReference type="GO" id="GO:0050163">
    <property type="term" value="F:oxaloacetate tautomerase activity"/>
    <property type="evidence" value="ECO:0007669"/>
    <property type="project" value="UniProtKB-ARBA"/>
</dbReference>
<sequence>MSWTHLIRFIAVEDSQTHLGQLVDPTRDVGEDSVNGVDIAAYVINGDIFNGRVTSQIMHVKQLLSPLSPSICSYIRCLGLNYTDHAKEANLSLPSAPTIFSKPRTALNGPYPATINIPKCAQDETSDYEAELCFVIGKTGRDIPESEALDYVLGYTASNDVSARGLQFITSQWGFSKGLDGSCPIGPVLVSTSAIADPQTLSVQAIHNGEICQDGHTENMIFSVKKTIAYLSQGTTLEAGTIILTGTPAGIGFFKEPRVVLRNGDDIRVKIGGIGTLVNKVRYE</sequence>
<proteinExistence type="inferred from homology"/>
<dbReference type="GO" id="GO:0046872">
    <property type="term" value="F:metal ion binding"/>
    <property type="evidence" value="ECO:0007669"/>
    <property type="project" value="UniProtKB-KW"/>
</dbReference>
<dbReference type="GO" id="GO:0006107">
    <property type="term" value="P:oxaloacetate metabolic process"/>
    <property type="evidence" value="ECO:0007669"/>
    <property type="project" value="UniProtKB-ARBA"/>
</dbReference>
<dbReference type="SUPFAM" id="SSF56529">
    <property type="entry name" value="FAH"/>
    <property type="match status" value="1"/>
</dbReference>
<evidence type="ECO:0000256" key="1">
    <source>
        <dbReference type="ARBA" id="ARBA00010211"/>
    </source>
</evidence>
<name>A0A370C505_ASPNG</name>
<dbReference type="Gene3D" id="3.90.850.10">
    <property type="entry name" value="Fumarylacetoacetase-like, C-terminal domain"/>
    <property type="match status" value="1"/>
</dbReference>
<dbReference type="Pfam" id="PF01557">
    <property type="entry name" value="FAA_hydrolase"/>
    <property type="match status" value="1"/>
</dbReference>
<dbReference type="PANTHER" id="PTHR11820">
    <property type="entry name" value="ACYLPYRUVASE"/>
    <property type="match status" value="1"/>
</dbReference>
<dbReference type="InterPro" id="IPR036663">
    <property type="entry name" value="Fumarylacetoacetase_C_sf"/>
</dbReference>
<keyword evidence="2" id="KW-0479">Metal-binding</keyword>
<dbReference type="Proteomes" id="UP000253845">
    <property type="component" value="Unassembled WGS sequence"/>
</dbReference>
<dbReference type="InterPro" id="IPR011234">
    <property type="entry name" value="Fumarylacetoacetase-like_C"/>
</dbReference>
<evidence type="ECO:0000313" key="5">
    <source>
        <dbReference type="Proteomes" id="UP000253845"/>
    </source>
</evidence>
<feature type="domain" description="Fumarylacetoacetase-like C-terminal" evidence="3">
    <location>
        <begin position="75"/>
        <end position="282"/>
    </location>
</feature>
<dbReference type="FunFam" id="3.90.850.10:FF:000002">
    <property type="entry name" value="2-hydroxyhepta-2,4-diene-1,7-dioate isomerase"/>
    <property type="match status" value="1"/>
</dbReference>
<comment type="similarity">
    <text evidence="1">Belongs to the FAH family.</text>
</comment>
<keyword evidence="4" id="KW-0378">Hydrolase</keyword>
<reference evidence="4 5" key="1">
    <citation type="submission" date="2018-07" db="EMBL/GenBank/DDBJ databases">
        <title>Section-level genome sequencing of Aspergillus section Nigri to investigate inter- and intra-species variation.</title>
        <authorList>
            <consortium name="DOE Joint Genome Institute"/>
            <person name="Vesth T.C."/>
            <person name="Nybo J.L."/>
            <person name="Theobald S."/>
            <person name="Frisvad J.C."/>
            <person name="Larsen T.O."/>
            <person name="Nielsen K.F."/>
            <person name="Hoof J.B."/>
            <person name="Brandl J."/>
            <person name="Salamov A."/>
            <person name="Riley R."/>
            <person name="Gladden J.M."/>
            <person name="Phatale P."/>
            <person name="Nielsen M.T."/>
            <person name="Lyhne E.K."/>
            <person name="Kogle M.E."/>
            <person name="Strasser K."/>
            <person name="McDonnell E."/>
            <person name="Barry K."/>
            <person name="Clum A."/>
            <person name="Chen C."/>
            <person name="Nolan M."/>
            <person name="Sandor L."/>
            <person name="Kuo A."/>
            <person name="Lipzen A."/>
            <person name="Hainaut M."/>
            <person name="Drula E."/>
            <person name="Tsang A."/>
            <person name="Magnuson J.K."/>
            <person name="Henrissat B."/>
            <person name="Wiebenga A."/>
            <person name="Simmons B.A."/>
            <person name="Makela M.R."/>
            <person name="De vries R.P."/>
            <person name="Grigoriev I.V."/>
            <person name="Mortensen U.H."/>
            <person name="Baker S.E."/>
            <person name="Andersen M.R."/>
        </authorList>
    </citation>
    <scope>NUCLEOTIDE SEQUENCE [LARGE SCALE GENOMIC DNA]</scope>
    <source>
        <strain evidence="4 5">ATCC 13496</strain>
    </source>
</reference>
<dbReference type="PANTHER" id="PTHR11820:SF112">
    <property type="entry name" value="FUMARYLACETOACETATE HYDROLASE FAMILY PROTEIN (AFU_ORTHOLOGUE AFUA_1G02370)-RELATED"/>
    <property type="match status" value="1"/>
</dbReference>
<dbReference type="GO" id="GO:0016787">
    <property type="term" value="F:hydrolase activity"/>
    <property type="evidence" value="ECO:0007669"/>
    <property type="project" value="UniProtKB-KW"/>
</dbReference>
<organism evidence="4 5">
    <name type="scientific">Aspergillus niger ATCC 13496</name>
    <dbReference type="NCBI Taxonomy" id="1353008"/>
    <lineage>
        <taxon>Eukaryota</taxon>
        <taxon>Fungi</taxon>
        <taxon>Dikarya</taxon>
        <taxon>Ascomycota</taxon>
        <taxon>Pezizomycotina</taxon>
        <taxon>Eurotiomycetes</taxon>
        <taxon>Eurotiomycetidae</taxon>
        <taxon>Eurotiales</taxon>
        <taxon>Aspergillaceae</taxon>
        <taxon>Aspergillus</taxon>
        <taxon>Aspergillus subgen. Circumdati</taxon>
    </lineage>
</organism>
<dbReference type="AlphaFoldDB" id="A0A370C505"/>
<evidence type="ECO:0000256" key="2">
    <source>
        <dbReference type="ARBA" id="ARBA00022723"/>
    </source>
</evidence>
<gene>
    <name evidence="4" type="ORF">M747DRAFT_313511</name>
</gene>
<evidence type="ECO:0000259" key="3">
    <source>
        <dbReference type="Pfam" id="PF01557"/>
    </source>
</evidence>
<dbReference type="EMBL" id="KZ851906">
    <property type="protein sequence ID" value="RDH22947.1"/>
    <property type="molecule type" value="Genomic_DNA"/>
</dbReference>